<dbReference type="SMART" id="SM00724">
    <property type="entry name" value="TLC"/>
    <property type="match status" value="1"/>
</dbReference>
<dbReference type="eggNOG" id="KOG1607">
    <property type="taxonomic scope" value="Eukaryota"/>
</dbReference>
<dbReference type="RefSeq" id="XP_022462574.1">
    <property type="nucleotide sequence ID" value="XM_022611085.1"/>
</dbReference>
<dbReference type="PROSITE" id="PS50922">
    <property type="entry name" value="TLC"/>
    <property type="match status" value="1"/>
</dbReference>
<keyword evidence="14" id="KW-1185">Reference proteome</keyword>
<feature type="transmembrane region" description="Helical" evidence="11">
    <location>
        <begin position="133"/>
        <end position="153"/>
    </location>
</feature>
<dbReference type="KEGG" id="kng:KNAG_0A06730"/>
<keyword evidence="8" id="KW-0325">Glycoprotein</keyword>
<dbReference type="EMBL" id="HE978314">
    <property type="protein sequence ID" value="CCK68328.1"/>
    <property type="molecule type" value="Genomic_DNA"/>
</dbReference>
<organism evidence="13 14">
    <name type="scientific">Huiozyma naganishii (strain ATCC MYA-139 / BCRC 22969 / CBS 8797 / KCTC 17520 / NBRC 10181 / NCYC 3082 / Yp74L-3)</name>
    <name type="common">Yeast</name>
    <name type="synonym">Kazachstania naganishii</name>
    <dbReference type="NCBI Taxonomy" id="1071383"/>
    <lineage>
        <taxon>Eukaryota</taxon>
        <taxon>Fungi</taxon>
        <taxon>Dikarya</taxon>
        <taxon>Ascomycota</taxon>
        <taxon>Saccharomycotina</taxon>
        <taxon>Saccharomycetes</taxon>
        <taxon>Saccharomycetales</taxon>
        <taxon>Saccharomycetaceae</taxon>
        <taxon>Huiozyma</taxon>
    </lineage>
</organism>
<feature type="compositionally biased region" description="Acidic residues" evidence="10">
    <location>
        <begin position="394"/>
        <end position="407"/>
    </location>
</feature>
<keyword evidence="7 9" id="KW-0472">Membrane</keyword>
<dbReference type="STRING" id="1071383.J7RFK3"/>
<feature type="transmembrane region" description="Helical" evidence="11">
    <location>
        <begin position="174"/>
        <end position="193"/>
    </location>
</feature>
<evidence type="ECO:0000256" key="11">
    <source>
        <dbReference type="SAM" id="Phobius"/>
    </source>
</evidence>
<protein>
    <recommendedName>
        <fullName evidence="12">TLC domain-containing protein</fullName>
    </recommendedName>
</protein>
<evidence type="ECO:0000313" key="13">
    <source>
        <dbReference type="EMBL" id="CCK68328.1"/>
    </source>
</evidence>
<evidence type="ECO:0000256" key="10">
    <source>
        <dbReference type="SAM" id="MobiDB-lite"/>
    </source>
</evidence>
<evidence type="ECO:0000256" key="7">
    <source>
        <dbReference type="ARBA" id="ARBA00023136"/>
    </source>
</evidence>
<dbReference type="InterPro" id="IPR016439">
    <property type="entry name" value="Lag1/Lac1-like"/>
</dbReference>
<comment type="similarity">
    <text evidence="2">Belongs to the sphingosine N-acyltransferase family.</text>
</comment>
<dbReference type="GO" id="GO:0050291">
    <property type="term" value="F:sphingosine N-acyltransferase activity"/>
    <property type="evidence" value="ECO:0007669"/>
    <property type="project" value="InterPro"/>
</dbReference>
<reference evidence="14" key="2">
    <citation type="submission" date="2012-08" db="EMBL/GenBank/DDBJ databases">
        <title>Genome sequence of Kazachstania naganishii.</title>
        <authorList>
            <person name="Gordon J.L."/>
            <person name="Armisen D."/>
            <person name="Proux-Wera E."/>
            <person name="OhEigeartaigh S.S."/>
            <person name="Byrne K.P."/>
            <person name="Wolfe K.H."/>
        </authorList>
    </citation>
    <scope>NUCLEOTIDE SEQUENCE [LARGE SCALE GENOMIC DNA]</scope>
    <source>
        <strain evidence="14">ATCC MYA-139 / BCRC 22969 / CBS 8797 / CCRC 22969 / KCTC 17520 / NBRC 10181 / NCYC 3082</strain>
    </source>
</reference>
<feature type="transmembrane region" description="Helical" evidence="11">
    <location>
        <begin position="76"/>
        <end position="96"/>
    </location>
</feature>
<keyword evidence="6 11" id="KW-1133">Transmembrane helix</keyword>
<dbReference type="Proteomes" id="UP000006310">
    <property type="component" value="Chromosome 1"/>
</dbReference>
<dbReference type="AlphaFoldDB" id="J7RFK3"/>
<evidence type="ECO:0000259" key="12">
    <source>
        <dbReference type="PROSITE" id="PS50922"/>
    </source>
</evidence>
<feature type="transmembrane region" description="Helical" evidence="11">
    <location>
        <begin position="298"/>
        <end position="315"/>
    </location>
</feature>
<evidence type="ECO:0000256" key="8">
    <source>
        <dbReference type="ARBA" id="ARBA00023180"/>
    </source>
</evidence>
<feature type="region of interest" description="Disordered" evidence="10">
    <location>
        <begin position="390"/>
        <end position="434"/>
    </location>
</feature>
<dbReference type="HOGENOM" id="CLU_028277_4_0_1"/>
<keyword evidence="4 9" id="KW-0812">Transmembrane</keyword>
<gene>
    <name evidence="13" type="primary">KNAG0A06730</name>
    <name evidence="13" type="ordered locus">KNAG_0A06730</name>
</gene>
<evidence type="ECO:0000256" key="6">
    <source>
        <dbReference type="ARBA" id="ARBA00022989"/>
    </source>
</evidence>
<name>J7RFK3_HUIN7</name>
<feature type="transmembrane region" description="Helical" evidence="11">
    <location>
        <begin position="354"/>
        <end position="378"/>
    </location>
</feature>
<keyword evidence="3" id="KW-0808">Transferase</keyword>
<evidence type="ECO:0000256" key="2">
    <source>
        <dbReference type="ARBA" id="ARBA00009808"/>
    </source>
</evidence>
<evidence type="ECO:0000256" key="9">
    <source>
        <dbReference type="PROSITE-ProRule" id="PRU00205"/>
    </source>
</evidence>
<evidence type="ECO:0000256" key="3">
    <source>
        <dbReference type="ARBA" id="ARBA00022679"/>
    </source>
</evidence>
<evidence type="ECO:0000256" key="4">
    <source>
        <dbReference type="ARBA" id="ARBA00022692"/>
    </source>
</evidence>
<proteinExistence type="inferred from homology"/>
<dbReference type="OrthoDB" id="3053196at2759"/>
<evidence type="ECO:0000256" key="1">
    <source>
        <dbReference type="ARBA" id="ARBA00004477"/>
    </source>
</evidence>
<comment type="subcellular location">
    <subcellularLocation>
        <location evidence="1">Endoplasmic reticulum membrane</location>
        <topology evidence="1">Multi-pass membrane protein</topology>
    </subcellularLocation>
</comment>
<feature type="region of interest" description="Disordered" evidence="10">
    <location>
        <begin position="1"/>
        <end position="21"/>
    </location>
</feature>
<dbReference type="OMA" id="HVLNLKI"/>
<evidence type="ECO:0000313" key="14">
    <source>
        <dbReference type="Proteomes" id="UP000006310"/>
    </source>
</evidence>
<accession>J7RFK3</accession>
<dbReference type="Pfam" id="PF03798">
    <property type="entry name" value="TRAM_LAG1_CLN8"/>
    <property type="match status" value="1"/>
</dbReference>
<dbReference type="PANTHER" id="PTHR12560">
    <property type="entry name" value="LONGEVITY ASSURANCE FACTOR 1 LAG1"/>
    <property type="match status" value="1"/>
</dbReference>
<reference evidence="13 14" key="1">
    <citation type="journal article" date="2011" name="Proc. Natl. Acad. Sci. U.S.A.">
        <title>Evolutionary erosion of yeast sex chromosomes by mating-type switching accidents.</title>
        <authorList>
            <person name="Gordon J.L."/>
            <person name="Armisen D."/>
            <person name="Proux-Wera E."/>
            <person name="Oheigeartaigh S.S."/>
            <person name="Byrne K.P."/>
            <person name="Wolfe K.H."/>
        </authorList>
    </citation>
    <scope>NUCLEOTIDE SEQUENCE [LARGE SCALE GENOMIC DNA]</scope>
    <source>
        <strain evidence="14">ATCC MYA-139 / BCRC 22969 / CBS 8797 / CCRC 22969 / KCTC 17520 / NBRC 10181 / NCYC 3082</strain>
    </source>
</reference>
<keyword evidence="5" id="KW-0256">Endoplasmic reticulum</keyword>
<dbReference type="GO" id="GO:0005789">
    <property type="term" value="C:endoplasmic reticulum membrane"/>
    <property type="evidence" value="ECO:0007669"/>
    <property type="project" value="UniProtKB-SubCell"/>
</dbReference>
<feature type="transmembrane region" description="Helical" evidence="11">
    <location>
        <begin position="213"/>
        <end position="238"/>
    </location>
</feature>
<evidence type="ECO:0000256" key="5">
    <source>
        <dbReference type="ARBA" id="ARBA00022824"/>
    </source>
</evidence>
<dbReference type="GO" id="GO:0046513">
    <property type="term" value="P:ceramide biosynthetic process"/>
    <property type="evidence" value="ECO:0007669"/>
    <property type="project" value="InterPro"/>
</dbReference>
<dbReference type="PIRSF" id="PIRSF005225">
    <property type="entry name" value="LAG1_LAC1"/>
    <property type="match status" value="1"/>
</dbReference>
<dbReference type="GeneID" id="34523963"/>
<dbReference type="InterPro" id="IPR006634">
    <property type="entry name" value="TLC-dom"/>
</dbReference>
<feature type="transmembrane region" description="Helical" evidence="11">
    <location>
        <begin position="250"/>
        <end position="278"/>
    </location>
</feature>
<sequence length="434" mass="50499">MSTSNTPASRLKIRTRSRRTSSVGRIDLGDTVTSIGTMPTTRESRNASQQRLKKLAELSKNDIDLMKKIWLSFREVNYRHAWVSPLVIMIIVYSAYFTSGNLTESNPLHMFVSISYQIGDTEMYGKGIKDLAFVAYYMIFFTFFREFLLDVVIRPLPKLLNVGSKHKSKRIMEQTFYIVYYSLSSPFGLYIMYHSDLWFFKTTPLYTTYPDINIPYLFKIFYLGQASFWAQQACVLVLQLEKPRKDNNEMIFHHIVTLLLIWSSYVFHFTKMGLAIYVSMDISDWFLSLSKDFNYLDSPYTAVVFFTFVVVWAYLRHYVNIKILWSVLTEFRSVGNYTLNFATQQYKCWISLPIVFTLIGALQAVQLLWFFLILRVLYRIVRSSVYEDIRSASDSDDEDSLGTDEDSSATTSPAQSVPPRIITPPNQKTLKKQK</sequence>
<feature type="domain" description="TLC" evidence="12">
    <location>
        <begin position="166"/>
        <end position="382"/>
    </location>
</feature>
<dbReference type="PANTHER" id="PTHR12560:SF11">
    <property type="entry name" value="CERAMIDE SYNTHASE LAC1-RELATED"/>
    <property type="match status" value="1"/>
</dbReference>